<gene>
    <name evidence="2" type="ORF">EVAR_13872_1</name>
</gene>
<evidence type="ECO:0000313" key="2">
    <source>
        <dbReference type="EMBL" id="GBP20100.1"/>
    </source>
</evidence>
<dbReference type="AlphaFoldDB" id="A0A4C1U1H7"/>
<evidence type="ECO:0000313" key="3">
    <source>
        <dbReference type="Proteomes" id="UP000299102"/>
    </source>
</evidence>
<dbReference type="Proteomes" id="UP000299102">
    <property type="component" value="Unassembled WGS sequence"/>
</dbReference>
<proteinExistence type="predicted"/>
<organism evidence="2 3">
    <name type="scientific">Eumeta variegata</name>
    <name type="common">Bagworm moth</name>
    <name type="synonym">Eumeta japonica</name>
    <dbReference type="NCBI Taxonomy" id="151549"/>
    <lineage>
        <taxon>Eukaryota</taxon>
        <taxon>Metazoa</taxon>
        <taxon>Ecdysozoa</taxon>
        <taxon>Arthropoda</taxon>
        <taxon>Hexapoda</taxon>
        <taxon>Insecta</taxon>
        <taxon>Pterygota</taxon>
        <taxon>Neoptera</taxon>
        <taxon>Endopterygota</taxon>
        <taxon>Lepidoptera</taxon>
        <taxon>Glossata</taxon>
        <taxon>Ditrysia</taxon>
        <taxon>Tineoidea</taxon>
        <taxon>Psychidae</taxon>
        <taxon>Oiketicinae</taxon>
        <taxon>Eumeta</taxon>
    </lineage>
</organism>
<feature type="compositionally biased region" description="Basic residues" evidence="1">
    <location>
        <begin position="95"/>
        <end position="106"/>
    </location>
</feature>
<name>A0A4C1U1H7_EUMVA</name>
<comment type="caution">
    <text evidence="2">The sequence shown here is derived from an EMBL/GenBank/DDBJ whole genome shotgun (WGS) entry which is preliminary data.</text>
</comment>
<accession>A0A4C1U1H7</accession>
<evidence type="ECO:0000256" key="1">
    <source>
        <dbReference type="SAM" id="MobiDB-lite"/>
    </source>
</evidence>
<reference evidence="2 3" key="1">
    <citation type="journal article" date="2019" name="Commun. Biol.">
        <title>The bagworm genome reveals a unique fibroin gene that provides high tensile strength.</title>
        <authorList>
            <person name="Kono N."/>
            <person name="Nakamura H."/>
            <person name="Ohtoshi R."/>
            <person name="Tomita M."/>
            <person name="Numata K."/>
            <person name="Arakawa K."/>
        </authorList>
    </citation>
    <scope>NUCLEOTIDE SEQUENCE [LARGE SCALE GENOMIC DNA]</scope>
</reference>
<protein>
    <submittedName>
        <fullName evidence="2">Uncharacterized protein</fullName>
    </submittedName>
</protein>
<dbReference type="EMBL" id="BGZK01000114">
    <property type="protein sequence ID" value="GBP20100.1"/>
    <property type="molecule type" value="Genomic_DNA"/>
</dbReference>
<feature type="region of interest" description="Disordered" evidence="1">
    <location>
        <begin position="76"/>
        <end position="106"/>
    </location>
</feature>
<sequence length="106" mass="11861">MDDVSNSPLALRGKQSRLVGTHVAAIQPMSSSSPPQRFILRSTVGLSGTSMNWHSLAMRYIMRDEFTVPRGLPSFSPQSWCATGDPEEPSPQKINGRRRFQRFRLG</sequence>
<keyword evidence="3" id="KW-1185">Reference proteome</keyword>